<evidence type="ECO:0000256" key="5">
    <source>
        <dbReference type="RuleBase" id="RU362022"/>
    </source>
</evidence>
<comment type="caution">
    <text evidence="5">Lacks conserved residue(s) required for the propagation of feature annotation.</text>
</comment>
<dbReference type="Gene3D" id="1.20.120.1630">
    <property type="match status" value="1"/>
</dbReference>
<dbReference type="PANTHER" id="PTHR12714">
    <property type="entry name" value="PROTEIN-S ISOPRENYLCYSTEINE O-METHYLTRANSFERASE"/>
    <property type="match status" value="1"/>
</dbReference>
<dbReference type="GO" id="GO:0032259">
    <property type="term" value="P:methylation"/>
    <property type="evidence" value="ECO:0007669"/>
    <property type="project" value="UniProtKB-KW"/>
</dbReference>
<dbReference type="GO" id="GO:0005789">
    <property type="term" value="C:endoplasmic reticulum membrane"/>
    <property type="evidence" value="ECO:0007669"/>
    <property type="project" value="UniProtKB-SubCell"/>
</dbReference>
<keyword evidence="5" id="KW-0256">Endoplasmic reticulum</keyword>
<protein>
    <recommendedName>
        <fullName evidence="5">Protein-S-isoprenylcysteine O-methyltransferase</fullName>
        <ecNumber evidence="5">2.1.1.100</ecNumber>
    </recommendedName>
</protein>
<evidence type="ECO:0000256" key="3">
    <source>
        <dbReference type="ARBA" id="ARBA00022989"/>
    </source>
</evidence>
<proteinExistence type="inferred from homology"/>
<keyword evidence="6" id="KW-0732">Signal</keyword>
<reference evidence="7 8" key="1">
    <citation type="journal article" date="2019" name="Nat. Ecol. Evol.">
        <title>Megaphylogeny resolves global patterns of mushroom evolution.</title>
        <authorList>
            <person name="Varga T."/>
            <person name="Krizsan K."/>
            <person name="Foldi C."/>
            <person name="Dima B."/>
            <person name="Sanchez-Garcia M."/>
            <person name="Sanchez-Ramirez S."/>
            <person name="Szollosi G.J."/>
            <person name="Szarkandi J.G."/>
            <person name="Papp V."/>
            <person name="Albert L."/>
            <person name="Andreopoulos W."/>
            <person name="Angelini C."/>
            <person name="Antonin V."/>
            <person name="Barry K.W."/>
            <person name="Bougher N.L."/>
            <person name="Buchanan P."/>
            <person name="Buyck B."/>
            <person name="Bense V."/>
            <person name="Catcheside P."/>
            <person name="Chovatia M."/>
            <person name="Cooper J."/>
            <person name="Damon W."/>
            <person name="Desjardin D."/>
            <person name="Finy P."/>
            <person name="Geml J."/>
            <person name="Haridas S."/>
            <person name="Hughes K."/>
            <person name="Justo A."/>
            <person name="Karasinski D."/>
            <person name="Kautmanova I."/>
            <person name="Kiss B."/>
            <person name="Kocsube S."/>
            <person name="Kotiranta H."/>
            <person name="LaButti K.M."/>
            <person name="Lechner B.E."/>
            <person name="Liimatainen K."/>
            <person name="Lipzen A."/>
            <person name="Lukacs Z."/>
            <person name="Mihaltcheva S."/>
            <person name="Morgado L.N."/>
            <person name="Niskanen T."/>
            <person name="Noordeloos M.E."/>
            <person name="Ohm R.A."/>
            <person name="Ortiz-Santana B."/>
            <person name="Ovrebo C."/>
            <person name="Racz N."/>
            <person name="Riley R."/>
            <person name="Savchenko A."/>
            <person name="Shiryaev A."/>
            <person name="Soop K."/>
            <person name="Spirin V."/>
            <person name="Szebenyi C."/>
            <person name="Tomsovsky M."/>
            <person name="Tulloss R.E."/>
            <person name="Uehling J."/>
            <person name="Grigoriev I.V."/>
            <person name="Vagvolgyi C."/>
            <person name="Papp T."/>
            <person name="Martin F.M."/>
            <person name="Miettinen O."/>
            <person name="Hibbett D.S."/>
            <person name="Nagy L.G."/>
        </authorList>
    </citation>
    <scope>NUCLEOTIDE SEQUENCE [LARGE SCALE GENOMIC DNA]</scope>
    <source>
        <strain evidence="7 8">FP101781</strain>
    </source>
</reference>
<feature type="transmembrane region" description="Helical" evidence="5">
    <location>
        <begin position="146"/>
        <end position="163"/>
    </location>
</feature>
<feature type="transmembrane region" description="Helical" evidence="5">
    <location>
        <begin position="52"/>
        <end position="71"/>
    </location>
</feature>
<dbReference type="Pfam" id="PF04140">
    <property type="entry name" value="ICMT"/>
    <property type="match status" value="1"/>
</dbReference>
<feature type="chain" id="PRO_5021193179" description="Protein-S-isoprenylcysteine O-methyltransferase" evidence="6">
    <location>
        <begin position="18"/>
        <end position="232"/>
    </location>
</feature>
<evidence type="ECO:0000256" key="4">
    <source>
        <dbReference type="ARBA" id="ARBA00023136"/>
    </source>
</evidence>
<dbReference type="AlphaFoldDB" id="A0A4Y7SJ61"/>
<dbReference type="EC" id="2.1.1.100" evidence="5"/>
<keyword evidence="5" id="KW-0489">Methyltransferase</keyword>
<keyword evidence="2 5" id="KW-0812">Transmembrane</keyword>
<dbReference type="InterPro" id="IPR007269">
    <property type="entry name" value="ICMT_MeTrfase"/>
</dbReference>
<comment type="similarity">
    <text evidence="5">Belongs to the class VI-like SAM-binding methyltransferase superfamily. Isoprenylcysteine carboxyl methyltransferase family.</text>
</comment>
<name>A0A4Y7SJ61_COPMI</name>
<dbReference type="OrthoDB" id="422086at2759"/>
<feature type="transmembrane region" description="Helical" evidence="5">
    <location>
        <begin position="92"/>
        <end position="113"/>
    </location>
</feature>
<evidence type="ECO:0000256" key="6">
    <source>
        <dbReference type="SAM" id="SignalP"/>
    </source>
</evidence>
<evidence type="ECO:0000256" key="1">
    <source>
        <dbReference type="ARBA" id="ARBA00004141"/>
    </source>
</evidence>
<keyword evidence="5" id="KW-0949">S-adenosyl-L-methionine</keyword>
<evidence type="ECO:0000313" key="8">
    <source>
        <dbReference type="Proteomes" id="UP000298030"/>
    </source>
</evidence>
<comment type="catalytic activity">
    <reaction evidence="5">
        <text>[protein]-C-terminal S-[(2E,6E)-farnesyl]-L-cysteine + S-adenosyl-L-methionine = [protein]-C-terminal S-[(2E,6E)-farnesyl]-L-cysteine methyl ester + S-adenosyl-L-homocysteine</text>
        <dbReference type="Rhea" id="RHEA:21672"/>
        <dbReference type="Rhea" id="RHEA-COMP:12125"/>
        <dbReference type="Rhea" id="RHEA-COMP:12126"/>
        <dbReference type="ChEBI" id="CHEBI:57856"/>
        <dbReference type="ChEBI" id="CHEBI:59789"/>
        <dbReference type="ChEBI" id="CHEBI:90510"/>
        <dbReference type="ChEBI" id="CHEBI:90511"/>
        <dbReference type="EC" id="2.1.1.100"/>
    </reaction>
</comment>
<organism evidence="7 8">
    <name type="scientific">Coprinellus micaceus</name>
    <name type="common">Glistening ink-cap mushroom</name>
    <name type="synonym">Coprinus micaceus</name>
    <dbReference type="NCBI Taxonomy" id="71717"/>
    <lineage>
        <taxon>Eukaryota</taxon>
        <taxon>Fungi</taxon>
        <taxon>Dikarya</taxon>
        <taxon>Basidiomycota</taxon>
        <taxon>Agaricomycotina</taxon>
        <taxon>Agaricomycetes</taxon>
        <taxon>Agaricomycetidae</taxon>
        <taxon>Agaricales</taxon>
        <taxon>Agaricineae</taxon>
        <taxon>Psathyrellaceae</taxon>
        <taxon>Coprinellus</taxon>
    </lineage>
</organism>
<keyword evidence="5" id="KW-0808">Transferase</keyword>
<dbReference type="EMBL" id="QPFP01000102">
    <property type="protein sequence ID" value="TEB21791.1"/>
    <property type="molecule type" value="Genomic_DNA"/>
</dbReference>
<comment type="caution">
    <text evidence="7">The sequence shown here is derived from an EMBL/GenBank/DDBJ whole genome shotgun (WGS) entry which is preliminary data.</text>
</comment>
<feature type="signal peptide" evidence="6">
    <location>
        <begin position="1"/>
        <end position="17"/>
    </location>
</feature>
<dbReference type="PANTHER" id="PTHR12714:SF9">
    <property type="entry name" value="PROTEIN-S-ISOPRENYLCYSTEINE O-METHYLTRANSFERASE"/>
    <property type="match status" value="1"/>
</dbReference>
<keyword evidence="4 5" id="KW-0472">Membrane</keyword>
<keyword evidence="8" id="KW-1185">Reference proteome</keyword>
<comment type="subcellular location">
    <subcellularLocation>
        <location evidence="5">Endoplasmic reticulum membrane</location>
        <topology evidence="5">Multi-pass membrane protein</topology>
    </subcellularLocation>
    <subcellularLocation>
        <location evidence="1">Membrane</location>
        <topology evidence="1">Multi-pass membrane protein</topology>
    </subcellularLocation>
</comment>
<gene>
    <name evidence="7" type="ORF">FA13DRAFT_1819314</name>
</gene>
<sequence>MNDIVKIPFLLLFLALARRNLSPPAARALKEEKAPSTRLEFILDRNFAKIMKTVYSALAVVEILTIVYHSVPSSQTALLPGLHVQVEGRLHLTPAYCLCLALALLGTLIRVSAFSRLGHMFTYEMSVLKDHKLITNGPYAWVRHPAYTGVFLFFISAGCCITAEGSWLRESGILGSTVGQVATASFFAFQLTVTTALCTRIQKEDEAMQKSFGEEWERWARVVKWKLVPGLI</sequence>
<keyword evidence="3 5" id="KW-1133">Transmembrane helix</keyword>
<evidence type="ECO:0000313" key="7">
    <source>
        <dbReference type="EMBL" id="TEB21791.1"/>
    </source>
</evidence>
<dbReference type="Proteomes" id="UP000298030">
    <property type="component" value="Unassembled WGS sequence"/>
</dbReference>
<accession>A0A4Y7SJ61</accession>
<dbReference type="STRING" id="71717.A0A4Y7SJ61"/>
<evidence type="ECO:0000256" key="2">
    <source>
        <dbReference type="ARBA" id="ARBA00022692"/>
    </source>
</evidence>
<dbReference type="GO" id="GO:0004671">
    <property type="term" value="F:protein C-terminal S-isoprenylcysteine carboxyl O-methyltransferase activity"/>
    <property type="evidence" value="ECO:0007669"/>
    <property type="project" value="UniProtKB-EC"/>
</dbReference>